<protein>
    <submittedName>
        <fullName evidence="2">Uncharacterized protein</fullName>
    </submittedName>
</protein>
<sequence length="66" mass="7325">MPVEYLLVDVPCGVRKVQNYTFPLGHLIGILVQIQDTEGSTIVNSYSCFETLGHSLLQIREFLTGA</sequence>
<organism evidence="1 2">
    <name type="scientific">Meloidogyne incognita</name>
    <name type="common">Southern root-knot nematode worm</name>
    <name type="synonym">Oxyuris incognita</name>
    <dbReference type="NCBI Taxonomy" id="6306"/>
    <lineage>
        <taxon>Eukaryota</taxon>
        <taxon>Metazoa</taxon>
        <taxon>Ecdysozoa</taxon>
        <taxon>Nematoda</taxon>
        <taxon>Chromadorea</taxon>
        <taxon>Rhabditida</taxon>
        <taxon>Tylenchina</taxon>
        <taxon>Tylenchomorpha</taxon>
        <taxon>Tylenchoidea</taxon>
        <taxon>Meloidogynidae</taxon>
        <taxon>Meloidogyninae</taxon>
        <taxon>Meloidogyne</taxon>
        <taxon>Meloidogyne incognita group</taxon>
    </lineage>
</organism>
<reference evidence="2" key="1">
    <citation type="submission" date="2022-11" db="UniProtKB">
        <authorList>
            <consortium name="WormBaseParasite"/>
        </authorList>
    </citation>
    <scope>IDENTIFICATION</scope>
</reference>
<evidence type="ECO:0000313" key="2">
    <source>
        <dbReference type="WBParaSite" id="Minc3s00117g05078"/>
    </source>
</evidence>
<accession>A0A914KWH6</accession>
<dbReference type="AlphaFoldDB" id="A0A914KWH6"/>
<evidence type="ECO:0000313" key="1">
    <source>
        <dbReference type="Proteomes" id="UP000887563"/>
    </source>
</evidence>
<proteinExistence type="predicted"/>
<dbReference type="Proteomes" id="UP000887563">
    <property type="component" value="Unplaced"/>
</dbReference>
<dbReference type="WBParaSite" id="Minc3s00117g05078">
    <property type="protein sequence ID" value="Minc3s00117g05078"/>
    <property type="gene ID" value="Minc3s00117g05078"/>
</dbReference>
<name>A0A914KWH6_MELIC</name>
<keyword evidence="1" id="KW-1185">Reference proteome</keyword>